<accession>A0AAI9WI69</accession>
<sequence length="286" mass="34026">MGRFINPFTDFGFKFLFGREVEKELLIDFLNDLLVGEHVITDIQFLNNEQQPEVKTERGLIYDIYCRTNTGEHIIVEMQNREQPYFKDRALFYLSRAITQQAKKGIWNFQLDAVYGVFFMNFVMDKDIPSKIRTDVVLSDRDTGKLFNSKFRQIFIELPNFNKEEDECENDFERWIYILKHMDTLDRMPFKARKAVFERLEKLASKANMTQEERMQYEEEWKVYNDYFNTLDFAEQKGMQMGMQKGLQKGIQEGIRETARKLKELGVDNDIIIKSTGISKEEIEKL</sequence>
<gene>
    <name evidence="1" type="ORF">F6S82_13120</name>
</gene>
<evidence type="ECO:0000313" key="2">
    <source>
        <dbReference type="Proteomes" id="UP000327007"/>
    </source>
</evidence>
<evidence type="ECO:0000313" key="1">
    <source>
        <dbReference type="EMBL" id="KAA9045758.1"/>
    </source>
</evidence>
<dbReference type="PANTHER" id="PTHR41317">
    <property type="entry name" value="PD-(D_E)XK NUCLEASE FAMILY TRANSPOSASE"/>
    <property type="match status" value="1"/>
</dbReference>
<organism evidence="1 2">
    <name type="scientific">Bacteroides xylanisolvens</name>
    <dbReference type="NCBI Taxonomy" id="371601"/>
    <lineage>
        <taxon>Bacteria</taxon>
        <taxon>Pseudomonadati</taxon>
        <taxon>Bacteroidota</taxon>
        <taxon>Bacteroidia</taxon>
        <taxon>Bacteroidales</taxon>
        <taxon>Bacteroidaceae</taxon>
        <taxon>Bacteroides</taxon>
    </lineage>
</organism>
<dbReference type="Pfam" id="PF12784">
    <property type="entry name" value="PDDEXK_2"/>
    <property type="match status" value="1"/>
</dbReference>
<dbReference type="RefSeq" id="WP_141408940.1">
    <property type="nucleotide sequence ID" value="NZ_CP041230.1"/>
</dbReference>
<dbReference type="PANTHER" id="PTHR41317:SF1">
    <property type="entry name" value="PD-(D_E)XK NUCLEASE FAMILY TRANSPOSASE"/>
    <property type="match status" value="1"/>
</dbReference>
<dbReference type="AlphaFoldDB" id="A0AAI9WI69"/>
<reference evidence="2" key="1">
    <citation type="journal article" date="2018" name="J. Anim. Genet.">
        <title>Acquired interbacterial defense systems protect against interspecies antagonism in the human gut microbiome.</title>
        <authorList>
            <person name="Ross B.D."/>
            <person name="Verster A.J."/>
            <person name="Radey M.C."/>
            <person name="Schmidtke D.T."/>
            <person name="Pope C.E."/>
            <person name="Hoffman L.R."/>
            <person name="Hajjar A."/>
            <person name="Peterson S.B."/>
            <person name="Borenstein E."/>
            <person name="Mougous J."/>
        </authorList>
    </citation>
    <scope>NUCLEOTIDE SEQUENCE [LARGE SCALE GENOMIC DNA]</scope>
    <source>
        <strain evidence="2">H204</strain>
    </source>
</reference>
<name>A0AAI9WI69_9BACE</name>
<dbReference type="InterPro" id="IPR010106">
    <property type="entry name" value="RpnA"/>
</dbReference>
<dbReference type="NCBIfam" id="TIGR01784">
    <property type="entry name" value="T_den_put_tspse"/>
    <property type="match status" value="1"/>
</dbReference>
<comment type="caution">
    <text evidence="1">The sequence shown here is derived from an EMBL/GenBank/DDBJ whole genome shotgun (WGS) entry which is preliminary data.</text>
</comment>
<protein>
    <submittedName>
        <fullName evidence="1">Rpn family recombination-promoting nuclease/putative transposase</fullName>
    </submittedName>
</protein>
<dbReference type="Proteomes" id="UP000327007">
    <property type="component" value="Unassembled WGS sequence"/>
</dbReference>
<dbReference type="EMBL" id="VYQC01000007">
    <property type="protein sequence ID" value="KAA9045758.1"/>
    <property type="molecule type" value="Genomic_DNA"/>
</dbReference>
<proteinExistence type="predicted"/>